<dbReference type="InterPro" id="IPR023439">
    <property type="entry name" value="Mal_deCO2ase/Cit_lyase_ACP"/>
</dbReference>
<comment type="subcellular location">
    <subcellularLocation>
        <location evidence="1 4">Cytoplasm</location>
    </subcellularLocation>
</comment>
<dbReference type="RefSeq" id="WP_207883608.1">
    <property type="nucleotide sequence ID" value="NZ_JAFVMF010000027.1"/>
</dbReference>
<protein>
    <recommendedName>
        <fullName evidence="4">Citrate lyase acyl carrier protein</fullName>
    </recommendedName>
    <alternativeName>
        <fullName evidence="4">Citrate lyase gamma chain</fullName>
    </alternativeName>
</protein>
<evidence type="ECO:0000313" key="5">
    <source>
        <dbReference type="EMBL" id="MBO1361675.1"/>
    </source>
</evidence>
<proteinExistence type="inferred from homology"/>
<comment type="caution">
    <text evidence="5">The sequence shown here is derived from an EMBL/GenBank/DDBJ whole genome shotgun (WGS) entry which is preliminary data.</text>
</comment>
<dbReference type="NCBIfam" id="TIGR01608">
    <property type="entry name" value="citD"/>
    <property type="match status" value="1"/>
</dbReference>
<comment type="similarity">
    <text evidence="4">Belongs to the CitD family.</text>
</comment>
<dbReference type="Proteomes" id="UP000664771">
    <property type="component" value="Unassembled WGS sequence"/>
</dbReference>
<dbReference type="HAMAP" id="MF_00805">
    <property type="entry name" value="CitD"/>
    <property type="match status" value="1"/>
</dbReference>
<name>A0ABS3M0K5_9PROT</name>
<keyword evidence="3 4" id="KW-0597">Phosphoprotein</keyword>
<dbReference type="Pfam" id="PF06857">
    <property type="entry name" value="ACP"/>
    <property type="match status" value="1"/>
</dbReference>
<evidence type="ECO:0000256" key="2">
    <source>
        <dbReference type="ARBA" id="ARBA00022490"/>
    </source>
</evidence>
<dbReference type="GO" id="GO:0008815">
    <property type="term" value="F:citrate (pro-3S)-lyase activity"/>
    <property type="evidence" value="ECO:0007669"/>
    <property type="project" value="UniProtKB-EC"/>
</dbReference>
<comment type="function">
    <text evidence="4">Covalent carrier of the coenzyme of citrate lyase.</text>
</comment>
<evidence type="ECO:0000256" key="4">
    <source>
        <dbReference type="HAMAP-Rule" id="MF_00805"/>
    </source>
</evidence>
<gene>
    <name evidence="4 5" type="primary">citD</name>
    <name evidence="5" type="ORF">J2D73_17980</name>
</gene>
<evidence type="ECO:0000256" key="3">
    <source>
        <dbReference type="ARBA" id="ARBA00022553"/>
    </source>
</evidence>
<dbReference type="PIRSF" id="PIRSF002736">
    <property type="entry name" value="Citrt_lyas_gamma"/>
    <property type="match status" value="1"/>
</dbReference>
<sequence>MKIIKKGMAGTLESSDVLVVISPNNDIGLKLVLQSKVEKQFGSAIRMCVKNTLAMCGVSDAVIEVRDQGALECVIKARVEAAAYRAAGETNSRFEVPS</sequence>
<evidence type="ECO:0000313" key="6">
    <source>
        <dbReference type="Proteomes" id="UP000664771"/>
    </source>
</evidence>
<keyword evidence="6" id="KW-1185">Reference proteome</keyword>
<dbReference type="InterPro" id="IPR006495">
    <property type="entry name" value="CitD"/>
</dbReference>
<keyword evidence="5" id="KW-0456">Lyase</keyword>
<dbReference type="NCBIfam" id="NF009726">
    <property type="entry name" value="PRK13253.1"/>
    <property type="match status" value="1"/>
</dbReference>
<comment type="subunit">
    <text evidence="4">Oligomer with a subunit composition of (alpha,beta,gamma)6.</text>
</comment>
<accession>A0ABS3M0K5</accession>
<evidence type="ECO:0000256" key="1">
    <source>
        <dbReference type="ARBA" id="ARBA00004496"/>
    </source>
</evidence>
<feature type="modified residue" description="O-(phosphoribosyl dephospho-coenzyme A)serine" evidence="4">
    <location>
        <position position="14"/>
    </location>
</feature>
<dbReference type="EMBL" id="JAFVMF010000027">
    <property type="protein sequence ID" value="MBO1361675.1"/>
    <property type="molecule type" value="Genomic_DNA"/>
</dbReference>
<keyword evidence="2 4" id="KW-0963">Cytoplasm</keyword>
<reference evidence="5 6" key="1">
    <citation type="submission" date="2021-03" db="EMBL/GenBank/DDBJ databases">
        <title>The complete genome sequence of Acetobacter sacchari TBRC 11175.</title>
        <authorList>
            <person name="Charoenyingcharoen P."/>
            <person name="Yukphan P."/>
        </authorList>
    </citation>
    <scope>NUCLEOTIDE SEQUENCE [LARGE SCALE GENOMIC DNA]</scope>
    <source>
        <strain evidence="5 6">TBRC 11175</strain>
    </source>
</reference>
<organism evidence="5 6">
    <name type="scientific">Acetobacter sacchari</name>
    <dbReference type="NCBI Taxonomy" id="2661687"/>
    <lineage>
        <taxon>Bacteria</taxon>
        <taxon>Pseudomonadati</taxon>
        <taxon>Pseudomonadota</taxon>
        <taxon>Alphaproteobacteria</taxon>
        <taxon>Acetobacterales</taxon>
        <taxon>Acetobacteraceae</taxon>
        <taxon>Acetobacter</taxon>
    </lineage>
</organism>